<reference evidence="1 2" key="1">
    <citation type="submission" date="2016-05" db="EMBL/GenBank/DDBJ databases">
        <authorList>
            <person name="Ramsay J.P."/>
        </authorList>
    </citation>
    <scope>NUCLEOTIDE SEQUENCE [LARGE SCALE GENOMIC DNA]</scope>
    <source>
        <strain evidence="1 2">NZP2042</strain>
    </source>
</reference>
<proteinExistence type="predicted"/>
<protein>
    <submittedName>
        <fullName evidence="1">Uncharacterized protein</fullName>
    </submittedName>
</protein>
<organism evidence="1 2">
    <name type="scientific">Rhizobium loti</name>
    <name type="common">Mesorhizobium loti</name>
    <dbReference type="NCBI Taxonomy" id="381"/>
    <lineage>
        <taxon>Bacteria</taxon>
        <taxon>Pseudomonadati</taxon>
        <taxon>Pseudomonadota</taxon>
        <taxon>Alphaproteobacteria</taxon>
        <taxon>Hyphomicrobiales</taxon>
        <taxon>Phyllobacteriaceae</taxon>
        <taxon>Mesorhizobium</taxon>
    </lineage>
</organism>
<dbReference type="Proteomes" id="UP000093737">
    <property type="component" value="Unassembled WGS sequence"/>
</dbReference>
<dbReference type="RefSeq" id="WP_056572499.1">
    <property type="nucleotide sequence ID" value="NZ_CP033334.1"/>
</dbReference>
<accession>A0A6M7U4A4</accession>
<comment type="caution">
    <text evidence="1">The sequence shown here is derived from an EMBL/GenBank/DDBJ whole genome shotgun (WGS) entry which is preliminary data.</text>
</comment>
<sequence>MTSHLERSHSIVLSGPVDRVFPLFTPIGETLWVEGWDPEFLHPQNGDTRQGMVFRTVHGDETTLWACADWDPVAHRVRYVRVTPDSRFGFVEVACRPAADGGTQASIAYTFTALTAAGDAYLSELTEDAFVHMIEAWKVRIDTWLLTGSSAGSGHD</sequence>
<dbReference type="EMBL" id="LYTK01000020">
    <property type="protein sequence ID" value="OBQ62112.1"/>
    <property type="molecule type" value="Genomic_DNA"/>
</dbReference>
<name>A0A6M7U4A4_RHILI</name>
<dbReference type="AlphaFoldDB" id="A0A6M7U4A4"/>
<dbReference type="SUPFAM" id="SSF55961">
    <property type="entry name" value="Bet v1-like"/>
    <property type="match status" value="1"/>
</dbReference>
<gene>
    <name evidence="1" type="ORF">A8145_20810</name>
</gene>
<evidence type="ECO:0000313" key="2">
    <source>
        <dbReference type="Proteomes" id="UP000093737"/>
    </source>
</evidence>
<evidence type="ECO:0000313" key="1">
    <source>
        <dbReference type="EMBL" id="OBQ62112.1"/>
    </source>
</evidence>